<protein>
    <recommendedName>
        <fullName evidence="5">DNA polymerase III subunit gamma/tau</fullName>
    </recommendedName>
</protein>
<feature type="transmembrane region" description="Helical" evidence="2">
    <location>
        <begin position="107"/>
        <end position="126"/>
    </location>
</feature>
<keyword evidence="2" id="KW-0812">Transmembrane</keyword>
<dbReference type="RefSeq" id="WP_147824646.1">
    <property type="nucleotide sequence ID" value="NZ_BAAARG010000001.1"/>
</dbReference>
<keyword evidence="2" id="KW-1133">Transmembrane helix</keyword>
<comment type="caution">
    <text evidence="3">The sequence shown here is derived from an EMBL/GenBank/DDBJ whole genome shotgun (WGS) entry which is preliminary data.</text>
</comment>
<evidence type="ECO:0000256" key="2">
    <source>
        <dbReference type="SAM" id="Phobius"/>
    </source>
</evidence>
<organism evidence="3 4">
    <name type="scientific">Microbacterium mitrae</name>
    <dbReference type="NCBI Taxonomy" id="664640"/>
    <lineage>
        <taxon>Bacteria</taxon>
        <taxon>Bacillati</taxon>
        <taxon>Actinomycetota</taxon>
        <taxon>Actinomycetes</taxon>
        <taxon>Micrococcales</taxon>
        <taxon>Microbacteriaceae</taxon>
        <taxon>Microbacterium</taxon>
    </lineage>
</organism>
<sequence length="158" mass="16096">MATEPQAAGDDDALSWDGDESLTAPPKLQRGWTAVGKGSEAVEVVGDESDAAVATPVAATGVSNAALIGLGVIGGIFVLYTVGWIIGGMRLQPDGELLAAGTIQYAIAAWVAAAAPAIWFATVMYLTRASKTWIRFAGLIAGVVLLVPWPFVVGGIGA</sequence>
<keyword evidence="2" id="KW-0472">Membrane</keyword>
<evidence type="ECO:0000256" key="1">
    <source>
        <dbReference type="SAM" id="MobiDB-lite"/>
    </source>
</evidence>
<dbReference type="EMBL" id="VRSW01000001">
    <property type="protein sequence ID" value="TXK05836.1"/>
    <property type="molecule type" value="Genomic_DNA"/>
</dbReference>
<dbReference type="Proteomes" id="UP000321196">
    <property type="component" value="Unassembled WGS sequence"/>
</dbReference>
<feature type="region of interest" description="Disordered" evidence="1">
    <location>
        <begin position="1"/>
        <end position="27"/>
    </location>
</feature>
<proteinExistence type="predicted"/>
<feature type="transmembrane region" description="Helical" evidence="2">
    <location>
        <begin position="133"/>
        <end position="152"/>
    </location>
</feature>
<name>A0A5C8HP25_9MICO</name>
<evidence type="ECO:0000313" key="4">
    <source>
        <dbReference type="Proteomes" id="UP000321196"/>
    </source>
</evidence>
<reference evidence="3 4" key="1">
    <citation type="submission" date="2019-08" db="EMBL/GenBank/DDBJ databases">
        <authorList>
            <person name="Dong K."/>
        </authorList>
    </citation>
    <scope>NUCLEOTIDE SEQUENCE [LARGE SCALE GENOMIC DNA]</scope>
    <source>
        <strain evidence="3 4">M4-8</strain>
    </source>
</reference>
<evidence type="ECO:0000313" key="3">
    <source>
        <dbReference type="EMBL" id="TXK05836.1"/>
    </source>
</evidence>
<accession>A0A5C8HP25</accession>
<dbReference type="OrthoDB" id="4981704at2"/>
<gene>
    <name evidence="3" type="ORF">FVP60_02295</name>
</gene>
<keyword evidence="4" id="KW-1185">Reference proteome</keyword>
<dbReference type="AlphaFoldDB" id="A0A5C8HP25"/>
<feature type="transmembrane region" description="Helical" evidence="2">
    <location>
        <begin position="65"/>
        <end position="87"/>
    </location>
</feature>
<evidence type="ECO:0008006" key="5">
    <source>
        <dbReference type="Google" id="ProtNLM"/>
    </source>
</evidence>
<feature type="compositionally biased region" description="Acidic residues" evidence="1">
    <location>
        <begin position="9"/>
        <end position="20"/>
    </location>
</feature>